<dbReference type="PANTHER" id="PTHR10024">
    <property type="entry name" value="SYNAPTOTAGMIN"/>
    <property type="match status" value="1"/>
</dbReference>
<evidence type="ECO:0000259" key="1">
    <source>
        <dbReference type="SMART" id="SM00239"/>
    </source>
</evidence>
<dbReference type="Gene3D" id="2.60.40.150">
    <property type="entry name" value="C2 domain"/>
    <property type="match status" value="2"/>
</dbReference>
<dbReference type="InterPro" id="IPR035892">
    <property type="entry name" value="C2_domain_sf"/>
</dbReference>
<reference evidence="3" key="1">
    <citation type="submission" date="2025-08" db="UniProtKB">
        <authorList>
            <consortium name="RefSeq"/>
        </authorList>
    </citation>
    <scope>IDENTIFICATION</scope>
</reference>
<gene>
    <name evidence="3" type="primary">LOC101239858</name>
</gene>
<feature type="domain" description="C2" evidence="1">
    <location>
        <begin position="108"/>
        <end position="214"/>
    </location>
</feature>
<dbReference type="SUPFAM" id="SSF49562">
    <property type="entry name" value="C2 domain (Calcium/lipid-binding domain, CaLB)"/>
    <property type="match status" value="2"/>
</dbReference>
<evidence type="ECO:0000313" key="3">
    <source>
        <dbReference type="RefSeq" id="XP_065668261.1"/>
    </source>
</evidence>
<proteinExistence type="predicted"/>
<dbReference type="Proteomes" id="UP001652625">
    <property type="component" value="Chromosome 12"/>
</dbReference>
<accession>A0ABM4D1Z4</accession>
<name>A0ABM4D1Z4_HYDVU</name>
<dbReference type="RefSeq" id="XP_065668261.1">
    <property type="nucleotide sequence ID" value="XM_065812189.1"/>
</dbReference>
<dbReference type="InterPro" id="IPR000008">
    <property type="entry name" value="C2_dom"/>
</dbReference>
<dbReference type="PANTHER" id="PTHR10024:SF203">
    <property type="entry name" value="C2 DOMAIN-CONTAINING PROTEIN"/>
    <property type="match status" value="1"/>
</dbReference>
<evidence type="ECO:0000313" key="2">
    <source>
        <dbReference type="Proteomes" id="UP001652625"/>
    </source>
</evidence>
<dbReference type="CDD" id="cd00030">
    <property type="entry name" value="C2"/>
    <property type="match status" value="1"/>
</dbReference>
<sequence>MGSSSSIQKRNIFNKDSCSVSKSQVRQFFENEFAEKFLLKDKSKQVHNNNKKTSFVTSEEQDTDVLSQDKICLLSELFMNMCSSINTDGVFYCGEVSIAAKYVPEESILQLKVIQAKRLLKRDRIQLPDPIVVVNMFLVSNPTELVTQKTTVKFQTCDPLFQELLTFSLYENDIANAQLHIVLKDNGLLKADCCLGEIKLNLSKLDFHNGQTMWLQLIPKIDLSITGNIDVSFSINQSNCLLLTIHSARGLKNSSGICQFFVKHHLIGFPKKFQTKISLLQDPIWEESFEFDIHSNDLERRVFLLEVFNQDGTEEIYEGGVYIHLDSLNITTYSRGQNSYPLQDLRNIAPPKSKYGKEGIAMELYEAGRAHITYRAPGFLSNRDHNGTKVITVHCEKANAYSKAVLVNGIPLKQTLVS</sequence>
<feature type="domain" description="C2" evidence="1">
    <location>
        <begin position="240"/>
        <end position="337"/>
    </location>
</feature>
<dbReference type="SMART" id="SM00239">
    <property type="entry name" value="C2"/>
    <property type="match status" value="2"/>
</dbReference>
<dbReference type="Pfam" id="PF00168">
    <property type="entry name" value="C2"/>
    <property type="match status" value="2"/>
</dbReference>
<keyword evidence="2" id="KW-1185">Reference proteome</keyword>
<dbReference type="GeneID" id="101239858"/>
<protein>
    <submittedName>
        <fullName evidence="3">Uncharacterized protein LOC101239858 isoform X4</fullName>
    </submittedName>
</protein>
<organism evidence="2 3">
    <name type="scientific">Hydra vulgaris</name>
    <name type="common">Hydra</name>
    <name type="synonym">Hydra attenuata</name>
    <dbReference type="NCBI Taxonomy" id="6087"/>
    <lineage>
        <taxon>Eukaryota</taxon>
        <taxon>Metazoa</taxon>
        <taxon>Cnidaria</taxon>
        <taxon>Hydrozoa</taxon>
        <taxon>Hydroidolina</taxon>
        <taxon>Anthoathecata</taxon>
        <taxon>Aplanulata</taxon>
        <taxon>Hydridae</taxon>
        <taxon>Hydra</taxon>
    </lineage>
</organism>